<evidence type="ECO:0000259" key="1">
    <source>
        <dbReference type="Pfam" id="PF05368"/>
    </source>
</evidence>
<dbReference type="OrthoDB" id="5283654at2759"/>
<evidence type="ECO:0000313" key="2">
    <source>
        <dbReference type="EMBL" id="RAK82215.1"/>
    </source>
</evidence>
<dbReference type="AlphaFoldDB" id="A0A8G1W2N0"/>
<dbReference type="EMBL" id="KZ824623">
    <property type="protein sequence ID" value="RAK82215.1"/>
    <property type="molecule type" value="Genomic_DNA"/>
</dbReference>
<dbReference type="Gene3D" id="3.90.25.10">
    <property type="entry name" value="UDP-galactose 4-epimerase, domain 1"/>
    <property type="match status" value="1"/>
</dbReference>
<dbReference type="GeneID" id="63865562"/>
<dbReference type="Pfam" id="PF05368">
    <property type="entry name" value="NmrA"/>
    <property type="match status" value="1"/>
</dbReference>
<feature type="domain" description="NmrA-like" evidence="1">
    <location>
        <begin position="6"/>
        <end position="96"/>
    </location>
</feature>
<dbReference type="Proteomes" id="UP000249789">
    <property type="component" value="Unassembled WGS sequence"/>
</dbReference>
<gene>
    <name evidence="2" type="ORF">BO72DRAFT_491839</name>
</gene>
<proteinExistence type="predicted"/>
<evidence type="ECO:0000313" key="3">
    <source>
        <dbReference type="Proteomes" id="UP000249789"/>
    </source>
</evidence>
<dbReference type="InterPro" id="IPR008030">
    <property type="entry name" value="NmrA-like"/>
</dbReference>
<reference evidence="2 3" key="1">
    <citation type="submission" date="2018-02" db="EMBL/GenBank/DDBJ databases">
        <title>The genomes of Aspergillus section Nigri reveals drivers in fungal speciation.</title>
        <authorList>
            <consortium name="DOE Joint Genome Institute"/>
            <person name="Vesth T.C."/>
            <person name="Nybo J."/>
            <person name="Theobald S."/>
            <person name="Brandl J."/>
            <person name="Frisvad J.C."/>
            <person name="Nielsen K.F."/>
            <person name="Lyhne E.K."/>
            <person name="Kogle M.E."/>
            <person name="Kuo A."/>
            <person name="Riley R."/>
            <person name="Clum A."/>
            <person name="Nolan M."/>
            <person name="Lipzen A."/>
            <person name="Salamov A."/>
            <person name="Henrissat B."/>
            <person name="Wiebenga A."/>
            <person name="De vries R.P."/>
            <person name="Grigoriev I.V."/>
            <person name="Mortensen U.H."/>
            <person name="Andersen M.R."/>
            <person name="Baker S.E."/>
        </authorList>
    </citation>
    <scope>NUCLEOTIDE SEQUENCE [LARGE SCALE GENOMIC DNA]</scope>
    <source>
        <strain evidence="2 3">CBS 313.89</strain>
    </source>
</reference>
<protein>
    <recommendedName>
        <fullName evidence="1">NmrA-like domain-containing protein</fullName>
    </recommendedName>
</protein>
<dbReference type="SUPFAM" id="SSF51735">
    <property type="entry name" value="NAD(P)-binding Rossmann-fold domains"/>
    <property type="match status" value="1"/>
</dbReference>
<dbReference type="InterPro" id="IPR036291">
    <property type="entry name" value="NAD(P)-bd_dom_sf"/>
</dbReference>
<dbReference type="VEuPathDB" id="FungiDB:BO72DRAFT_491839"/>
<name>A0A8G1W2N0_9EURO</name>
<dbReference type="Gene3D" id="3.40.50.720">
    <property type="entry name" value="NAD(P)-binding Rossmann-like Domain"/>
    <property type="match status" value="1"/>
</dbReference>
<accession>A0A8G1W2N0</accession>
<organism evidence="2 3">
    <name type="scientific">Aspergillus fijiensis CBS 313.89</name>
    <dbReference type="NCBI Taxonomy" id="1448319"/>
    <lineage>
        <taxon>Eukaryota</taxon>
        <taxon>Fungi</taxon>
        <taxon>Dikarya</taxon>
        <taxon>Ascomycota</taxon>
        <taxon>Pezizomycotina</taxon>
        <taxon>Eurotiomycetes</taxon>
        <taxon>Eurotiomycetidae</taxon>
        <taxon>Eurotiales</taxon>
        <taxon>Aspergillaceae</taxon>
        <taxon>Aspergillus</taxon>
    </lineage>
</organism>
<sequence length="231" mass="25252">MPKACDEKAPVAALRNVQILISLVGHSAIDCQYDLIRAIPKTKIQLFVPSNLAVHYRRQGLGTEPISAKIKVGEAAERLGVPTAVVLTGNFAEFGLDTPTCEYVAAAFASIFSTTPTHRLQHRTFSLSELTPTGDKIAQALDQRFGATSAKHTGSIEEVTRRVNAMIEANDPLALAWYTRKNCGNGDQLRFLGSNMSEMEGYETKSIEDLLVAENSESIGLGRKRLREALY</sequence>
<keyword evidence="3" id="KW-1185">Reference proteome</keyword>
<dbReference type="RefSeq" id="XP_040806225.1">
    <property type="nucleotide sequence ID" value="XM_040948229.1"/>
</dbReference>